<evidence type="ECO:0000256" key="7">
    <source>
        <dbReference type="SAM" id="Phobius"/>
    </source>
</evidence>
<feature type="domain" description="Cation/H+ exchanger transmembrane" evidence="8">
    <location>
        <begin position="20"/>
        <end position="393"/>
    </location>
</feature>
<dbReference type="GO" id="GO:1902600">
    <property type="term" value="P:proton transmembrane transport"/>
    <property type="evidence" value="ECO:0007669"/>
    <property type="project" value="InterPro"/>
</dbReference>
<evidence type="ECO:0000256" key="6">
    <source>
        <dbReference type="ARBA" id="ARBA00023136"/>
    </source>
</evidence>
<feature type="transmembrane region" description="Helical" evidence="7">
    <location>
        <begin position="229"/>
        <end position="259"/>
    </location>
</feature>
<feature type="transmembrane region" description="Helical" evidence="7">
    <location>
        <begin position="39"/>
        <end position="62"/>
    </location>
</feature>
<dbReference type="AlphaFoldDB" id="A0A4U3MDQ7"/>
<evidence type="ECO:0000259" key="8">
    <source>
        <dbReference type="Pfam" id="PF00999"/>
    </source>
</evidence>
<feature type="transmembrane region" description="Helical" evidence="7">
    <location>
        <begin position="279"/>
        <end position="302"/>
    </location>
</feature>
<dbReference type="OrthoDB" id="9793589at2"/>
<keyword evidence="6 7" id="KW-0472">Membrane</keyword>
<dbReference type="InterPro" id="IPR038770">
    <property type="entry name" value="Na+/solute_symporter_sf"/>
</dbReference>
<evidence type="ECO:0000256" key="4">
    <source>
        <dbReference type="ARBA" id="ARBA00022989"/>
    </source>
</evidence>
<evidence type="ECO:0000313" key="9">
    <source>
        <dbReference type="EMBL" id="TKK87211.1"/>
    </source>
</evidence>
<dbReference type="EMBL" id="SZQA01000017">
    <property type="protein sequence ID" value="TKK87211.1"/>
    <property type="molecule type" value="Genomic_DNA"/>
</dbReference>
<dbReference type="Pfam" id="PF00999">
    <property type="entry name" value="Na_H_Exchanger"/>
    <property type="match status" value="1"/>
</dbReference>
<reference evidence="9 10" key="1">
    <citation type="submission" date="2019-04" db="EMBL/GenBank/DDBJ databases">
        <title>Herbidospora sp. NEAU-GS14.nov., a novel actinomycete isolated from soil.</title>
        <authorList>
            <person name="Han L."/>
        </authorList>
    </citation>
    <scope>NUCLEOTIDE SEQUENCE [LARGE SCALE GENOMIC DNA]</scope>
    <source>
        <strain evidence="9 10">NEAU-GS14</strain>
    </source>
</reference>
<gene>
    <name evidence="9" type="ORF">FDA94_19050</name>
</gene>
<sequence length="410" mass="42192">MHNDTLAQFLIAVAVILAVCHLCGALMRRWGQPPVLGEILGGLLLGPSALGLVWPEAGAWLFTADTRASLGLAAQLGLVVFMFLLGCELRTGQLGRRRVVLATVAGGMGLPFVLGAGLALLAVPMLIAPGAEQADFVLFFGLAIAITALPVLARILVDLGIEHTRIGTVALSSAALGDGLAWLVITLILAGTGQVATTAGLALALILATVFLVRPALAYVVARIRSDQFLLAVLIVGAITFSALTQLINLHPVIGAFLFGVAVPRDNPAVERIGRQLQGFTIAVLLPLFFAGVGLGTSVGLLGGSFGNWMLFAAVLLIAVAAKVVGAGGGARLAGLPGREAMSLGILMNCRGVTELVVASIGLSEGLINQLGFTMLVLVAVITTAVTGPLIRRHLAAEERLAGETEPSRI</sequence>
<feature type="transmembrane region" description="Helical" evidence="7">
    <location>
        <begin position="68"/>
        <end position="87"/>
    </location>
</feature>
<keyword evidence="4 7" id="KW-1133">Transmembrane helix</keyword>
<comment type="subcellular location">
    <subcellularLocation>
        <location evidence="1">Membrane</location>
        <topology evidence="1">Multi-pass membrane protein</topology>
    </subcellularLocation>
</comment>
<evidence type="ECO:0000256" key="5">
    <source>
        <dbReference type="ARBA" id="ARBA00023065"/>
    </source>
</evidence>
<dbReference type="InterPro" id="IPR006153">
    <property type="entry name" value="Cation/H_exchanger_TM"/>
</dbReference>
<evidence type="ECO:0000256" key="2">
    <source>
        <dbReference type="ARBA" id="ARBA00022448"/>
    </source>
</evidence>
<feature type="transmembrane region" description="Helical" evidence="7">
    <location>
        <begin position="309"/>
        <end position="334"/>
    </location>
</feature>
<keyword evidence="2" id="KW-0813">Transport</keyword>
<dbReference type="InterPro" id="IPR050794">
    <property type="entry name" value="CPA2_transporter"/>
</dbReference>
<evidence type="ECO:0000256" key="1">
    <source>
        <dbReference type="ARBA" id="ARBA00004141"/>
    </source>
</evidence>
<feature type="transmembrane region" description="Helical" evidence="7">
    <location>
        <begin position="169"/>
        <end position="190"/>
    </location>
</feature>
<dbReference type="GO" id="GO:0015297">
    <property type="term" value="F:antiporter activity"/>
    <property type="evidence" value="ECO:0007669"/>
    <property type="project" value="InterPro"/>
</dbReference>
<dbReference type="Gene3D" id="1.20.1530.20">
    <property type="match status" value="1"/>
</dbReference>
<keyword evidence="3 7" id="KW-0812">Transmembrane</keyword>
<keyword evidence="10" id="KW-1185">Reference proteome</keyword>
<comment type="caution">
    <text evidence="9">The sequence shown here is derived from an EMBL/GenBank/DDBJ whole genome shotgun (WGS) entry which is preliminary data.</text>
</comment>
<evidence type="ECO:0000256" key="3">
    <source>
        <dbReference type="ARBA" id="ARBA00022692"/>
    </source>
</evidence>
<proteinExistence type="predicted"/>
<dbReference type="PANTHER" id="PTHR32468">
    <property type="entry name" value="CATION/H + ANTIPORTER"/>
    <property type="match status" value="1"/>
</dbReference>
<dbReference type="RefSeq" id="WP_137248408.1">
    <property type="nucleotide sequence ID" value="NZ_SZQA01000017.1"/>
</dbReference>
<dbReference type="GO" id="GO:0016020">
    <property type="term" value="C:membrane"/>
    <property type="evidence" value="ECO:0007669"/>
    <property type="project" value="UniProtKB-SubCell"/>
</dbReference>
<feature type="transmembrane region" description="Helical" evidence="7">
    <location>
        <begin position="6"/>
        <end position="27"/>
    </location>
</feature>
<keyword evidence="5" id="KW-0406">Ion transport</keyword>
<name>A0A4U3MDQ7_9ACTN</name>
<dbReference type="PANTHER" id="PTHR32468:SF0">
    <property type="entry name" value="K(+)_H(+) ANTIPORTER 1"/>
    <property type="match status" value="1"/>
</dbReference>
<feature type="transmembrane region" description="Helical" evidence="7">
    <location>
        <begin position="99"/>
        <end position="124"/>
    </location>
</feature>
<feature type="transmembrane region" description="Helical" evidence="7">
    <location>
        <begin position="136"/>
        <end position="157"/>
    </location>
</feature>
<protein>
    <submittedName>
        <fullName evidence="9">Cation/H(+) antiporter</fullName>
    </submittedName>
</protein>
<evidence type="ECO:0000313" key="10">
    <source>
        <dbReference type="Proteomes" id="UP000308705"/>
    </source>
</evidence>
<feature type="transmembrane region" description="Helical" evidence="7">
    <location>
        <begin position="196"/>
        <end position="217"/>
    </location>
</feature>
<feature type="transmembrane region" description="Helical" evidence="7">
    <location>
        <begin position="371"/>
        <end position="391"/>
    </location>
</feature>
<dbReference type="Proteomes" id="UP000308705">
    <property type="component" value="Unassembled WGS sequence"/>
</dbReference>
<organism evidence="9 10">
    <name type="scientific">Herbidospora galbida</name>
    <dbReference type="NCBI Taxonomy" id="2575442"/>
    <lineage>
        <taxon>Bacteria</taxon>
        <taxon>Bacillati</taxon>
        <taxon>Actinomycetota</taxon>
        <taxon>Actinomycetes</taxon>
        <taxon>Streptosporangiales</taxon>
        <taxon>Streptosporangiaceae</taxon>
        <taxon>Herbidospora</taxon>
    </lineage>
</organism>
<accession>A0A4U3MDQ7</accession>